<accession>B4CUS5</accession>
<evidence type="ECO:0000259" key="15">
    <source>
        <dbReference type="Pfam" id="PF07504"/>
    </source>
</evidence>
<feature type="compositionally biased region" description="Polar residues" evidence="12">
    <location>
        <begin position="38"/>
        <end position="48"/>
    </location>
</feature>
<dbReference type="InterPro" id="IPR001434">
    <property type="entry name" value="OmcB-like_DUF11"/>
</dbReference>
<evidence type="ECO:0000256" key="11">
    <source>
        <dbReference type="ARBA" id="ARBA00023145"/>
    </source>
</evidence>
<dbReference type="PANTHER" id="PTHR33478">
    <property type="entry name" value="EXTRACELLULAR METALLOPROTEINASE MEP"/>
    <property type="match status" value="1"/>
</dbReference>
<dbReference type="SUPFAM" id="SSF55486">
    <property type="entry name" value="Metalloproteases ('zincins'), catalytic domain"/>
    <property type="match status" value="1"/>
</dbReference>
<keyword evidence="8" id="KW-0378">Hydrolase</keyword>
<dbReference type="NCBIfam" id="TIGR01451">
    <property type="entry name" value="B_ant_repeat"/>
    <property type="match status" value="1"/>
</dbReference>
<dbReference type="SUPFAM" id="SSF63825">
    <property type="entry name" value="YWTD domain"/>
    <property type="match status" value="1"/>
</dbReference>
<evidence type="ECO:0000256" key="12">
    <source>
        <dbReference type="SAM" id="MobiDB-lite"/>
    </source>
</evidence>
<dbReference type="eggNOG" id="COG3227">
    <property type="taxonomic scope" value="Bacteria"/>
</dbReference>
<dbReference type="SUPFAM" id="SSF50998">
    <property type="entry name" value="Quinoprotein alcohol dehydrogenase-like"/>
    <property type="match status" value="1"/>
</dbReference>
<evidence type="ECO:0000256" key="6">
    <source>
        <dbReference type="ARBA" id="ARBA00022723"/>
    </source>
</evidence>
<keyword evidence="13" id="KW-1133">Transmembrane helix</keyword>
<proteinExistence type="inferred from homology"/>
<dbReference type="eggNOG" id="COG1572">
    <property type="taxonomic scope" value="Bacteria"/>
</dbReference>
<gene>
    <name evidence="16" type="ORF">CfE428DRAFT_0438</name>
</gene>
<protein>
    <submittedName>
        <fullName evidence="16">Conserved repeat domain protein</fullName>
    </submittedName>
</protein>
<evidence type="ECO:0000256" key="7">
    <source>
        <dbReference type="ARBA" id="ARBA00022729"/>
    </source>
</evidence>
<dbReference type="Gene3D" id="2.130.10.10">
    <property type="entry name" value="YVTN repeat-like/Quinoprotein amine dehydrogenase"/>
    <property type="match status" value="3"/>
</dbReference>
<keyword evidence="13" id="KW-0812">Transmembrane</keyword>
<dbReference type="Proteomes" id="UP000005824">
    <property type="component" value="Unassembled WGS sequence"/>
</dbReference>
<dbReference type="Pfam" id="PF07504">
    <property type="entry name" value="FTP"/>
    <property type="match status" value="1"/>
</dbReference>
<dbReference type="eggNOG" id="COG3391">
    <property type="taxonomic scope" value="Bacteria"/>
</dbReference>
<keyword evidence="9" id="KW-0862">Zinc</keyword>
<dbReference type="GO" id="GO:0006508">
    <property type="term" value="P:proteolysis"/>
    <property type="evidence" value="ECO:0007669"/>
    <property type="project" value="UniProtKB-KW"/>
</dbReference>
<dbReference type="PRINTS" id="PR00999">
    <property type="entry name" value="FUNGALYSIN"/>
</dbReference>
<dbReference type="CDD" id="cd09596">
    <property type="entry name" value="M36"/>
    <property type="match status" value="1"/>
</dbReference>
<dbReference type="InterPro" id="IPR050371">
    <property type="entry name" value="Fungal_virulence_M36"/>
</dbReference>
<dbReference type="STRING" id="497964.CfE428DRAFT_0438"/>
<dbReference type="SUPFAM" id="SSF141072">
    <property type="entry name" value="CalX-like"/>
    <property type="match status" value="2"/>
</dbReference>
<evidence type="ECO:0000313" key="16">
    <source>
        <dbReference type="EMBL" id="EDY22313.1"/>
    </source>
</evidence>
<dbReference type="InterPro" id="IPR047589">
    <property type="entry name" value="DUF11_rpt"/>
</dbReference>
<sequence length="2728" mass="282165">MFPGRDLASRYLVGSVLILFILTIGGVMIWRWRVNHQSPSGQSASQKASPRAHVASSTPSAKPDPATTAAASVPSAPTPASAAATPQPAPANPLLQGKRLGYFTSQKSGNGEPDAARQAAVEALQARVPQVAVQFDPITGAPSSITSVGRFLTPAVAPGGDPLAQLRQFVNDNSALFSHDASALAASRVTRDDVTAHSGMHTVVWQQQVDGIPLYNTIFKANLTGTGAVVAVGSQFMADPTAGTQMDATQRAALIAQPPVDAGNAVSLAAANIGEQVAAEQVAAASSPTGAERRQNLAAPNLSDVVTLLSWLPMDANKVRLAWDVTLMSTKQKAMYQMLVDVQTGEVLLRRSLTADISNASYRVYADGTSLQPFDSPSPMSPGLPAPGSTQPTAVSRNVITTQAFDTTASPNGWIDDSGTATYGNNVDAHLDTGNTNPAYGAGTHAVSLTRNFDFTLDLTQDPTTYQNAVLTELFYACNYYHDKLYELGFTESAGNFQQNNFGRGGAGNDAVLADAQDGSGTNNANFSTPADGSPGRMQMYIFTGPSPHRDGDLDMQVVFHEHTHGVSNRLVGGGVGISQLQTQGMGEGWSDFYALCLLSKPADDVNGTYPAGAYVTYQLSGLTSNYYYGIRRYPYTTDMTRNPLTLKDIDPTHASAHATVPCSPIFSPPNVNSSEVHNQGEVWCVTLWDVRANLVNKLGAVAGNQMVLQLVTDGMKLSPANPTFLQARDAIIQADLVDNGGANKNELWNAFAKRGMGASATVPASNTTTGVIEAYDLPDSLNVSPASTYLALGQAGGPFTPPAQVYTLTNNGTSPISWSAANAQPWLTLSATGGTLANGASAQVIATLNSAATNLANGSYSDSITFSDITTSLSQNRSVSLRVGQKDYFTEQFTSGNDTDNQSWLFTPNASNNFYSVRRTPTTAFPTDPTGGTNLPLSDDSYALVTLTGAQVSLYGTTYSSFYVGSNGYITFNSGDSTYSESLSAHFNRPRISALFRDLNPGTGGTVSWKQLSDHVAVTWQNVPEFGTSNSNSFQIELYFDGRLRITCLNIAASTGLIGLSQGLGIPADYLASDFDTYTSVQFQLAIPSTTIEGAGVLAGQGMVNFSAAQATATTVSLVSSNTSKVTVPASVTIPAGQTSATFDLTVIDNAILDGTQTSVISATTAGGYADTKVIAVQDNETAVLSVGAPSVVSEGAGTVQGTVSINSAPAADISVTLSSSDTSALTPPATVTIPAGQTSANFPITIIDDHKINGTHNATVTAHVANWTDGAATVAIQDNESVALTLSIPASMSEGQTVSGTVSISGTLTTPLTVSFSSNNTNRLASPAQVTIPAGSTSATLSLNAPDNSVLDGTANVTITATASGFTNGIRTIQVLDNEVDHFVFATIGSPQPLSTPFGVTVTALDVNNAVVAGFTGTVTFSATAGVTVSPGTSTNFVGGQWTGNVSVTGAAGTTSLIATNSAGATGQSNTFTTTVPVVSSVSLASNDLVYDPGTSRIYVSVPSTDTSGRANTITPLDPVTQAFGTPIPVGTNPSKLAVSDDNQFLFVGLRGASTVSRIALASQSINLQINLGSASGSSLYAEDIQVVPGNPHAIVVSRDTGSSNYGVAIFDDAVQRTTTVDGYYIASSIAFGSSPNTVYGANGDDSGFEFRRFTISSSGIVQQDSLSDAFQQYGTKLRASGNLLFGSDGTVIDPVNRNLVARLPVYGPVQADVPNGRAYYLANGSDSTHLVLHVFNTTTFAEIGSLTISGVSGTPGSLIRWPGGLAFRTSGNQIFIINTALATVPANTADLVVTQIASPSPAVAGQPLTFSYCVTNAGPAAAANASLSSTLPGGVSVVSTTSTQGTVSTNQGVVTANLGTLAAGATATVAVTVLPSAAGSLTSTASVTSSTADPITTNNTTSQAVTVNPPSNSGPQISVIALPVSDLAYDAIGGQLYAATSSSGGLLANAVAAIDPTFGGVTSLWAVGSNPDRVVCSDDGQFLYVGLRSASSISRLNLASKTVDLQMNLGTDQYDGFLSTEDLAVLPGQGHSLAVSRYGYSNYNDGVVIFDDAVQRPASVSSSATDIVFGSSANTLYGYNGEDTGFNFFRFNLSPNGISLLDSTSNLLGGFSTGIAADGGFVYGSNGAVVNPQTKMLVTTLPASGLVCPEVVRNRVYFLTQNGSTATLKAFDATTYAQVATSTVSGLSGSAARLIRCGGQRLAFCTSGGQVFIVRDATLVPSILKLSVPAVTVEGAGQLLPAGTVSVSEPQSSDITVNLTSSNTSKITVPQSVVIPAGQLSTAFALTVLDNTILDGPQKVVISAAATGLATTTASIQVNDNETASFSVTLPSSALQGGTFRGIVTISAPPANDIVVSLSSNSPWLQVPATVTILAGQTYGVFTATVLDAGQVIGSQSVSVTAHVDNWTDGTSTFNIVDGVNPANWPNFGNGAGHTGYQPVMLGTASFGAGWSTTSTASSNVFGLNQVAVSGGVVYVTPYTYSSDSYVSALDAVTGTEIWRHTFAVPAFSVNPPTVYGGKIYVQRGDSYNDSQLWCFDAATGSPNWDAPFSAQWERYFAPLVINGGVWVDGGGGGGLYGFNTSDGTQRFFNSSIGQYDQWTPAYYNGVVYTWVAGNFRAHDPQMGSILWSLNLGGTWNTTSMNTAPVVYQGRAFVVGSPNLYAVDLTTHVSPWNVAGTFKGTPAVANGVVYALSADKVYAYTRKLGHYSAPMLPATRILPATDRHE</sequence>
<evidence type="ECO:0000256" key="9">
    <source>
        <dbReference type="ARBA" id="ARBA00022833"/>
    </source>
</evidence>
<dbReference type="InterPro" id="IPR027268">
    <property type="entry name" value="Peptidase_M4/M1_CTD_sf"/>
</dbReference>
<keyword evidence="11" id="KW-0865">Zymogen</keyword>
<keyword evidence="13" id="KW-0472">Membrane</keyword>
<evidence type="ECO:0000256" key="2">
    <source>
        <dbReference type="ARBA" id="ARBA00004613"/>
    </source>
</evidence>
<dbReference type="EMBL" id="ABVL01000001">
    <property type="protein sequence ID" value="EDY22313.1"/>
    <property type="molecule type" value="Genomic_DNA"/>
</dbReference>
<dbReference type="GO" id="GO:0008270">
    <property type="term" value="F:zinc ion binding"/>
    <property type="evidence" value="ECO:0007669"/>
    <property type="project" value="InterPro"/>
</dbReference>
<dbReference type="Gene3D" id="2.60.40.10">
    <property type="entry name" value="Immunoglobulins"/>
    <property type="match status" value="1"/>
</dbReference>
<dbReference type="InterPro" id="IPR015943">
    <property type="entry name" value="WD40/YVTN_repeat-like_dom_sf"/>
</dbReference>
<evidence type="ECO:0000313" key="17">
    <source>
        <dbReference type="Proteomes" id="UP000005824"/>
    </source>
</evidence>
<dbReference type="Pfam" id="PF01345">
    <property type="entry name" value="DUF11"/>
    <property type="match status" value="1"/>
</dbReference>
<dbReference type="InterPro" id="IPR038081">
    <property type="entry name" value="CalX-like_sf"/>
</dbReference>
<evidence type="ECO:0000256" key="3">
    <source>
        <dbReference type="ARBA" id="ARBA00006006"/>
    </source>
</evidence>
<organism evidence="16 17">
    <name type="scientific">Chthoniobacter flavus Ellin428</name>
    <dbReference type="NCBI Taxonomy" id="497964"/>
    <lineage>
        <taxon>Bacteria</taxon>
        <taxon>Pseudomonadati</taxon>
        <taxon>Verrucomicrobiota</taxon>
        <taxon>Spartobacteria</taxon>
        <taxon>Chthoniobacterales</taxon>
        <taxon>Chthoniobacteraceae</taxon>
        <taxon>Chthoniobacter</taxon>
    </lineage>
</organism>
<dbReference type="InterPro" id="IPR013783">
    <property type="entry name" value="Ig-like_fold"/>
</dbReference>
<feature type="transmembrane region" description="Helical" evidence="13">
    <location>
        <begin position="12"/>
        <end position="32"/>
    </location>
</feature>
<name>B4CUS5_9BACT</name>
<keyword evidence="6" id="KW-0479">Metal-binding</keyword>
<evidence type="ECO:0000256" key="5">
    <source>
        <dbReference type="ARBA" id="ARBA00022670"/>
    </source>
</evidence>
<keyword evidence="5" id="KW-0645">Protease</keyword>
<dbReference type="eggNOG" id="COG4782">
    <property type="taxonomic scope" value="Bacteria"/>
</dbReference>
<dbReference type="InterPro" id="IPR011047">
    <property type="entry name" value="Quinoprotein_ADH-like_sf"/>
</dbReference>
<dbReference type="eggNOG" id="COG1520">
    <property type="taxonomic scope" value="Bacteria"/>
</dbReference>
<feature type="domain" description="FTP" evidence="15">
    <location>
        <begin position="188"/>
        <end position="236"/>
    </location>
</feature>
<dbReference type="Gene3D" id="3.10.170.10">
    <property type="match status" value="1"/>
</dbReference>
<dbReference type="PANTHER" id="PTHR33478:SF1">
    <property type="entry name" value="EXTRACELLULAR METALLOPROTEINASE MEP"/>
    <property type="match status" value="1"/>
</dbReference>
<feature type="region of interest" description="Disordered" evidence="12">
    <location>
        <begin position="373"/>
        <end position="392"/>
    </location>
</feature>
<keyword evidence="10" id="KW-0482">Metalloprotease</keyword>
<comment type="cofactor">
    <cofactor evidence="1">
        <name>Zn(2+)</name>
        <dbReference type="ChEBI" id="CHEBI:29105"/>
    </cofactor>
</comment>
<dbReference type="Gene3D" id="2.60.40.2030">
    <property type="match status" value="1"/>
</dbReference>
<evidence type="ECO:0000256" key="4">
    <source>
        <dbReference type="ARBA" id="ARBA00022525"/>
    </source>
</evidence>
<evidence type="ECO:0000256" key="13">
    <source>
        <dbReference type="SAM" id="Phobius"/>
    </source>
</evidence>
<dbReference type="SUPFAM" id="SSF51004">
    <property type="entry name" value="C-terminal (heme d1) domain of cytochrome cd1-nitrite reductase"/>
    <property type="match status" value="1"/>
</dbReference>
<dbReference type="Pfam" id="PF02128">
    <property type="entry name" value="Peptidase_M36"/>
    <property type="match status" value="1"/>
</dbReference>
<dbReference type="GO" id="GO:0005615">
    <property type="term" value="C:extracellular space"/>
    <property type="evidence" value="ECO:0007669"/>
    <property type="project" value="InterPro"/>
</dbReference>
<dbReference type="InterPro" id="IPR018391">
    <property type="entry name" value="PQQ_b-propeller_rpt"/>
</dbReference>
<dbReference type="InterPro" id="IPR011048">
    <property type="entry name" value="Haem_d1_sf"/>
</dbReference>
<comment type="caution">
    <text evidence="16">The sequence shown here is derived from an EMBL/GenBank/DDBJ whole genome shotgun (WGS) entry which is preliminary data.</text>
</comment>
<comment type="subcellular location">
    <subcellularLocation>
        <location evidence="2">Secreted</location>
    </subcellularLocation>
</comment>
<keyword evidence="7" id="KW-0732">Signal</keyword>
<evidence type="ECO:0000259" key="14">
    <source>
        <dbReference type="Pfam" id="PF01345"/>
    </source>
</evidence>
<evidence type="ECO:0000256" key="1">
    <source>
        <dbReference type="ARBA" id="ARBA00001947"/>
    </source>
</evidence>
<comment type="similarity">
    <text evidence="3">Belongs to the peptidase M36 family.</text>
</comment>
<dbReference type="InParanoid" id="B4CUS5"/>
<feature type="compositionally biased region" description="Low complexity" evidence="12">
    <location>
        <begin position="63"/>
        <end position="86"/>
    </location>
</feature>
<reference evidence="16 17" key="1">
    <citation type="journal article" date="2011" name="J. Bacteriol.">
        <title>Genome sequence of Chthoniobacter flavus Ellin428, an aerobic heterotrophic soil bacterium.</title>
        <authorList>
            <person name="Kant R."/>
            <person name="van Passel M.W."/>
            <person name="Palva A."/>
            <person name="Lucas S."/>
            <person name="Lapidus A."/>
            <person name="Glavina Del Rio T."/>
            <person name="Dalin E."/>
            <person name="Tice H."/>
            <person name="Bruce D."/>
            <person name="Goodwin L."/>
            <person name="Pitluck S."/>
            <person name="Larimer F.W."/>
            <person name="Land M.L."/>
            <person name="Hauser L."/>
            <person name="Sangwan P."/>
            <person name="de Vos W.M."/>
            <person name="Janssen P.H."/>
            <person name="Smidt H."/>
        </authorList>
    </citation>
    <scope>NUCLEOTIDE SEQUENCE [LARGE SCALE GENOMIC DNA]</scope>
    <source>
        <strain evidence="16 17">Ellin428</strain>
    </source>
</reference>
<dbReference type="InterPro" id="IPR001842">
    <property type="entry name" value="Peptidase_M36"/>
</dbReference>
<feature type="domain" description="DUF11" evidence="14">
    <location>
        <begin position="1793"/>
        <end position="1907"/>
    </location>
</feature>
<keyword evidence="4" id="KW-0964">Secreted</keyword>
<evidence type="ECO:0000256" key="8">
    <source>
        <dbReference type="ARBA" id="ARBA00022801"/>
    </source>
</evidence>
<feature type="region of interest" description="Disordered" evidence="12">
    <location>
        <begin position="38"/>
        <end position="95"/>
    </location>
</feature>
<evidence type="ECO:0000256" key="10">
    <source>
        <dbReference type="ARBA" id="ARBA00023049"/>
    </source>
</evidence>
<dbReference type="GO" id="GO:0004222">
    <property type="term" value="F:metalloendopeptidase activity"/>
    <property type="evidence" value="ECO:0007669"/>
    <property type="project" value="InterPro"/>
</dbReference>
<dbReference type="SMART" id="SM00564">
    <property type="entry name" value="PQQ"/>
    <property type="match status" value="5"/>
</dbReference>
<dbReference type="InterPro" id="IPR011096">
    <property type="entry name" value="FTP_domain"/>
</dbReference>
<keyword evidence="17" id="KW-1185">Reference proteome</keyword>
<dbReference type="Gene3D" id="1.10.390.10">
    <property type="entry name" value="Neutral Protease Domain 2"/>
    <property type="match status" value="1"/>
</dbReference>